<keyword evidence="7" id="KW-1185">Reference proteome</keyword>
<dbReference type="Proteomes" id="UP000791440">
    <property type="component" value="Unassembled WGS sequence"/>
</dbReference>
<dbReference type="OrthoDB" id="3026777at2759"/>
<reference evidence="6" key="1">
    <citation type="journal article" date="2016" name="Insect Biochem. Mol. Biol.">
        <title>Multifaceted biological insights from a draft genome sequence of the tobacco hornworm moth, Manduca sexta.</title>
        <authorList>
            <person name="Kanost M.R."/>
            <person name="Arrese E.L."/>
            <person name="Cao X."/>
            <person name="Chen Y.R."/>
            <person name="Chellapilla S."/>
            <person name="Goldsmith M.R."/>
            <person name="Grosse-Wilde E."/>
            <person name="Heckel D.G."/>
            <person name="Herndon N."/>
            <person name="Jiang H."/>
            <person name="Papanicolaou A."/>
            <person name="Qu J."/>
            <person name="Soulages J.L."/>
            <person name="Vogel H."/>
            <person name="Walters J."/>
            <person name="Waterhouse R.M."/>
            <person name="Ahn S.J."/>
            <person name="Almeida F.C."/>
            <person name="An C."/>
            <person name="Aqrawi P."/>
            <person name="Bretschneider A."/>
            <person name="Bryant W.B."/>
            <person name="Bucks S."/>
            <person name="Chao H."/>
            <person name="Chevignon G."/>
            <person name="Christen J.M."/>
            <person name="Clarke D.F."/>
            <person name="Dittmer N.T."/>
            <person name="Ferguson L.C.F."/>
            <person name="Garavelou S."/>
            <person name="Gordon K.H.J."/>
            <person name="Gunaratna R.T."/>
            <person name="Han Y."/>
            <person name="Hauser F."/>
            <person name="He Y."/>
            <person name="Heidel-Fischer H."/>
            <person name="Hirsh A."/>
            <person name="Hu Y."/>
            <person name="Jiang H."/>
            <person name="Kalra D."/>
            <person name="Klinner C."/>
            <person name="Konig C."/>
            <person name="Kovar C."/>
            <person name="Kroll A.R."/>
            <person name="Kuwar S.S."/>
            <person name="Lee S.L."/>
            <person name="Lehman R."/>
            <person name="Li K."/>
            <person name="Li Z."/>
            <person name="Liang H."/>
            <person name="Lovelace S."/>
            <person name="Lu Z."/>
            <person name="Mansfield J.H."/>
            <person name="McCulloch K.J."/>
            <person name="Mathew T."/>
            <person name="Morton B."/>
            <person name="Muzny D.M."/>
            <person name="Neunemann D."/>
            <person name="Ongeri F."/>
            <person name="Pauchet Y."/>
            <person name="Pu L.L."/>
            <person name="Pyrousis I."/>
            <person name="Rao X.J."/>
            <person name="Redding A."/>
            <person name="Roesel C."/>
            <person name="Sanchez-Gracia A."/>
            <person name="Schaack S."/>
            <person name="Shukla A."/>
            <person name="Tetreau G."/>
            <person name="Wang Y."/>
            <person name="Xiong G.H."/>
            <person name="Traut W."/>
            <person name="Walsh T.K."/>
            <person name="Worley K.C."/>
            <person name="Wu D."/>
            <person name="Wu W."/>
            <person name="Wu Y.Q."/>
            <person name="Zhang X."/>
            <person name="Zou Z."/>
            <person name="Zucker H."/>
            <person name="Briscoe A.D."/>
            <person name="Burmester T."/>
            <person name="Clem R.J."/>
            <person name="Feyereisen R."/>
            <person name="Grimmelikhuijzen C.J.P."/>
            <person name="Hamodrakas S.J."/>
            <person name="Hansson B.S."/>
            <person name="Huguet E."/>
            <person name="Jermiin L.S."/>
            <person name="Lan Q."/>
            <person name="Lehman H.K."/>
            <person name="Lorenzen M."/>
            <person name="Merzendorfer H."/>
            <person name="Michalopoulos I."/>
            <person name="Morton D.B."/>
            <person name="Muthukrishnan S."/>
            <person name="Oakeshott J.G."/>
            <person name="Palmer W."/>
            <person name="Park Y."/>
            <person name="Passarelli A.L."/>
            <person name="Rozas J."/>
            <person name="Schwartz L.M."/>
            <person name="Smith W."/>
            <person name="Southgate A."/>
            <person name="Vilcinskas A."/>
            <person name="Vogt R."/>
            <person name="Wang P."/>
            <person name="Werren J."/>
            <person name="Yu X.Q."/>
            <person name="Zhou J.J."/>
            <person name="Brown S.J."/>
            <person name="Scherer S.E."/>
            <person name="Richards S."/>
            <person name="Blissard G.W."/>
        </authorList>
    </citation>
    <scope>NUCLEOTIDE SEQUENCE</scope>
</reference>
<dbReference type="GO" id="GO:0016020">
    <property type="term" value="C:membrane"/>
    <property type="evidence" value="ECO:0007669"/>
    <property type="project" value="UniProtKB-SubCell"/>
</dbReference>
<dbReference type="SUPFAM" id="SSF103473">
    <property type="entry name" value="MFS general substrate transporter"/>
    <property type="match status" value="1"/>
</dbReference>
<feature type="transmembrane region" description="Helical" evidence="5">
    <location>
        <begin position="130"/>
        <end position="151"/>
    </location>
</feature>
<evidence type="ECO:0000256" key="4">
    <source>
        <dbReference type="ARBA" id="ARBA00023136"/>
    </source>
</evidence>
<dbReference type="PANTHER" id="PTHR23507">
    <property type="entry name" value="ZGC:174356"/>
    <property type="match status" value="1"/>
</dbReference>
<dbReference type="EMBL" id="JH668672">
    <property type="protein sequence ID" value="KAG6460453.1"/>
    <property type="molecule type" value="Genomic_DNA"/>
</dbReference>
<keyword evidence="3 5" id="KW-1133">Transmembrane helix</keyword>
<feature type="transmembrane region" description="Helical" evidence="5">
    <location>
        <begin position="102"/>
        <end position="118"/>
    </location>
</feature>
<evidence type="ECO:0000256" key="5">
    <source>
        <dbReference type="SAM" id="Phobius"/>
    </source>
</evidence>
<feature type="transmembrane region" description="Helical" evidence="5">
    <location>
        <begin position="196"/>
        <end position="217"/>
    </location>
</feature>
<sequence>MATEEHPLKPTTEKPKKPNWKQKIIEIKQNITVEPVLACYVVPSVLSRLATQNLNLDKACRVNKNYGDKVCDALIARQGNQYLEEELAVQELIAGMESWKNVLLTAIPSFLILFLGAWSDRTGKRKVCILLPIIGELLMCLSNIVNAYYFYELPVQVTMFFEAFFPAITGGWISMYMGAFSYISDASDEESRTFRVGVANLCLTAGTPIGSVLSGVLLKHVGYYGVFTLSCLLYLFSIIYGFFYIQDPKTAAIKNDTKDESSDLRGFLKSFFDIKHVRETLTVAFKKGPNHRRTKSILVLASISFIYGSAYGEFTVRYLFCRYRFNWDALKYSFYNTFYIVTHLVGAFVSISLFSRRFKWDDSVLGLISNFSKIIGSLTTGFARNSTELYIAVAIETFNATSFTALRSISSKLVASDELGKMTSVFNLMEVLTSMVFGPIYSWIYMMTIPIDAGIIYYVSTLLTIPTLMIFGWFFIQHKKNARRPNIEAIDENLEMSNNKNKKEEEEAKPSKEVSLISSIDLADEKILFNKS</sequence>
<proteinExistence type="predicted"/>
<feature type="transmembrane region" description="Helical" evidence="5">
    <location>
        <begin position="455"/>
        <end position="476"/>
    </location>
</feature>
<evidence type="ECO:0000313" key="6">
    <source>
        <dbReference type="EMBL" id="KAG6460453.1"/>
    </source>
</evidence>
<comment type="caution">
    <text evidence="6">The sequence shown here is derived from an EMBL/GenBank/DDBJ whole genome shotgun (WGS) entry which is preliminary data.</text>
</comment>
<dbReference type="Pfam" id="PF07690">
    <property type="entry name" value="MFS_1"/>
    <property type="match status" value="1"/>
</dbReference>
<evidence type="ECO:0000313" key="7">
    <source>
        <dbReference type="Proteomes" id="UP000791440"/>
    </source>
</evidence>
<dbReference type="AlphaFoldDB" id="A0A921ZLZ7"/>
<gene>
    <name evidence="6" type="ORF">O3G_MSEX011986</name>
</gene>
<dbReference type="InterPro" id="IPR011701">
    <property type="entry name" value="MFS"/>
</dbReference>
<feature type="transmembrane region" description="Helical" evidence="5">
    <location>
        <begin position="431"/>
        <end position="449"/>
    </location>
</feature>
<accession>A0A921ZLZ7</accession>
<evidence type="ECO:0000256" key="2">
    <source>
        <dbReference type="ARBA" id="ARBA00022692"/>
    </source>
</evidence>
<feature type="transmembrane region" description="Helical" evidence="5">
    <location>
        <begin position="163"/>
        <end position="184"/>
    </location>
</feature>
<feature type="transmembrane region" description="Helical" evidence="5">
    <location>
        <begin position="223"/>
        <end position="245"/>
    </location>
</feature>
<dbReference type="Gene3D" id="1.20.1250.20">
    <property type="entry name" value="MFS general substrate transporter like domains"/>
    <property type="match status" value="1"/>
</dbReference>
<dbReference type="GO" id="GO:0022857">
    <property type="term" value="F:transmembrane transporter activity"/>
    <property type="evidence" value="ECO:0007669"/>
    <property type="project" value="InterPro"/>
</dbReference>
<dbReference type="PANTHER" id="PTHR23507:SF1">
    <property type="entry name" value="FI18259P1-RELATED"/>
    <property type="match status" value="1"/>
</dbReference>
<evidence type="ECO:0000256" key="1">
    <source>
        <dbReference type="ARBA" id="ARBA00004141"/>
    </source>
</evidence>
<reference evidence="6" key="2">
    <citation type="submission" date="2020-12" db="EMBL/GenBank/DDBJ databases">
        <authorList>
            <person name="Kanost M."/>
        </authorList>
    </citation>
    <scope>NUCLEOTIDE SEQUENCE</scope>
</reference>
<dbReference type="InterPro" id="IPR036259">
    <property type="entry name" value="MFS_trans_sf"/>
</dbReference>
<protein>
    <recommendedName>
        <fullName evidence="8">Adenylate cyclase</fullName>
    </recommendedName>
</protein>
<feature type="transmembrane region" description="Helical" evidence="5">
    <location>
        <begin position="297"/>
        <end position="320"/>
    </location>
</feature>
<organism evidence="6 7">
    <name type="scientific">Manduca sexta</name>
    <name type="common">Tobacco hawkmoth</name>
    <name type="synonym">Tobacco hornworm</name>
    <dbReference type="NCBI Taxonomy" id="7130"/>
    <lineage>
        <taxon>Eukaryota</taxon>
        <taxon>Metazoa</taxon>
        <taxon>Ecdysozoa</taxon>
        <taxon>Arthropoda</taxon>
        <taxon>Hexapoda</taxon>
        <taxon>Insecta</taxon>
        <taxon>Pterygota</taxon>
        <taxon>Neoptera</taxon>
        <taxon>Endopterygota</taxon>
        <taxon>Lepidoptera</taxon>
        <taxon>Glossata</taxon>
        <taxon>Ditrysia</taxon>
        <taxon>Bombycoidea</taxon>
        <taxon>Sphingidae</taxon>
        <taxon>Sphinginae</taxon>
        <taxon>Sphingini</taxon>
        <taxon>Manduca</taxon>
    </lineage>
</organism>
<feature type="transmembrane region" description="Helical" evidence="5">
    <location>
        <begin position="332"/>
        <end position="354"/>
    </location>
</feature>
<keyword evidence="4 5" id="KW-0472">Membrane</keyword>
<keyword evidence="2 5" id="KW-0812">Transmembrane</keyword>
<evidence type="ECO:0000256" key="3">
    <source>
        <dbReference type="ARBA" id="ARBA00022989"/>
    </source>
</evidence>
<evidence type="ECO:0008006" key="8">
    <source>
        <dbReference type="Google" id="ProtNLM"/>
    </source>
</evidence>
<name>A0A921ZLZ7_MANSE</name>
<comment type="subcellular location">
    <subcellularLocation>
        <location evidence="1">Membrane</location>
        <topology evidence="1">Multi-pass membrane protein</topology>
    </subcellularLocation>
</comment>